<dbReference type="OrthoDB" id="868906at2"/>
<organism evidence="4 5">
    <name type="scientific">Reichenbachiella faecimaris</name>
    <dbReference type="NCBI Taxonomy" id="692418"/>
    <lineage>
        <taxon>Bacteria</taxon>
        <taxon>Pseudomonadati</taxon>
        <taxon>Bacteroidota</taxon>
        <taxon>Cytophagia</taxon>
        <taxon>Cytophagales</taxon>
        <taxon>Reichenbachiellaceae</taxon>
        <taxon>Reichenbachiella</taxon>
    </lineage>
</organism>
<dbReference type="Pfam" id="PF02412">
    <property type="entry name" value="TSP_3"/>
    <property type="match status" value="4"/>
</dbReference>
<evidence type="ECO:0000256" key="3">
    <source>
        <dbReference type="SAM" id="MobiDB-lite"/>
    </source>
</evidence>
<keyword evidence="5" id="KW-1185">Reference proteome</keyword>
<evidence type="ECO:0000313" key="5">
    <source>
        <dbReference type="Proteomes" id="UP000192472"/>
    </source>
</evidence>
<dbReference type="InterPro" id="IPR028974">
    <property type="entry name" value="TSP_type-3_rpt"/>
</dbReference>
<accession>A0A1W2G8I2</accession>
<dbReference type="GO" id="GO:0007155">
    <property type="term" value="P:cell adhesion"/>
    <property type="evidence" value="ECO:0007669"/>
    <property type="project" value="InterPro"/>
</dbReference>
<dbReference type="PROSITE" id="PS51257">
    <property type="entry name" value="PROKAR_LIPOPROTEIN"/>
    <property type="match status" value="1"/>
</dbReference>
<dbReference type="RefSeq" id="WP_084371626.1">
    <property type="nucleotide sequence ID" value="NZ_FWYF01000001.1"/>
</dbReference>
<sequence>MKHSTKLSWRKGIYVICLTLFVQSCILEEDNPPDDDGDGIENAVDLCPNISNPNQEDADEDGIGDACETDIDKDGVIDDIDNCPSVANPDQKDGNEDGIGDVCEGDTDEDGVIDYEDNCPDTPNPDQADANEDGIGDVCEGDDDEDGIPNYLDNCPETPNEDQADFDDDGMGDVCDETSTTEDKTHITSALDQTFNCIRNLKNGEGIDLIMEDLLSFSGGEPGEVTWVDALVENLSMDLFENLEEKSSIGLYLDEIGGVYAFSKSDSSWTKNSSSTTRLELQFPSAQGVSSNNTSIILEDYAEDDVTIGEEVYNLPTSASLSLQVDDVELMAIRINEVTYGTGDLPVPSKADVELFVKPTTFHVVLESPVANQYSLHLDVSNAEGCSYGVIAEVELAHDDFENIIFEEDIESLTAEVYLGHLSIKTASDLAPLLSLTDPTEEQINDLVDLDLYVNGFKIADVEYSETDETVYLIFKDESREDGLNYFEDFVNDVIGLIEDYTGDLGDLFN</sequence>
<dbReference type="PROSITE" id="PS51234">
    <property type="entry name" value="TSP3"/>
    <property type="match status" value="3"/>
</dbReference>
<dbReference type="GO" id="GO:0005509">
    <property type="term" value="F:calcium ion binding"/>
    <property type="evidence" value="ECO:0007669"/>
    <property type="project" value="InterPro"/>
</dbReference>
<dbReference type="InterPro" id="IPR017897">
    <property type="entry name" value="Thrombospondin_3_rpt"/>
</dbReference>
<keyword evidence="1" id="KW-0732">Signal</keyword>
<dbReference type="Proteomes" id="UP000192472">
    <property type="component" value="Unassembled WGS sequence"/>
</dbReference>
<evidence type="ECO:0000256" key="1">
    <source>
        <dbReference type="ARBA" id="ARBA00022729"/>
    </source>
</evidence>
<dbReference type="Gene3D" id="4.10.1080.10">
    <property type="entry name" value="TSP type-3 repeat"/>
    <property type="match status" value="1"/>
</dbReference>
<dbReference type="STRING" id="692418.SAMN04488029_1357"/>
<dbReference type="InterPro" id="IPR003367">
    <property type="entry name" value="Thrombospondin_3-like_rpt"/>
</dbReference>
<dbReference type="SUPFAM" id="SSF103647">
    <property type="entry name" value="TSP type-3 repeat"/>
    <property type="match status" value="2"/>
</dbReference>
<feature type="region of interest" description="Disordered" evidence="3">
    <location>
        <begin position="119"/>
        <end position="142"/>
    </location>
</feature>
<dbReference type="PANTHER" id="PTHR10199">
    <property type="entry name" value="THROMBOSPONDIN"/>
    <property type="match status" value="1"/>
</dbReference>
<proteinExistence type="predicted"/>
<keyword evidence="2" id="KW-0106">Calcium</keyword>
<protein>
    <submittedName>
        <fullName evidence="4">Thrombospondin type 3 repeat-containing protein</fullName>
    </submittedName>
</protein>
<evidence type="ECO:0000256" key="2">
    <source>
        <dbReference type="ARBA" id="ARBA00022837"/>
    </source>
</evidence>
<feature type="compositionally biased region" description="Acidic residues" evidence="3">
    <location>
        <begin position="129"/>
        <end position="142"/>
    </location>
</feature>
<dbReference type="EMBL" id="FWYF01000001">
    <property type="protein sequence ID" value="SMD32995.1"/>
    <property type="molecule type" value="Genomic_DNA"/>
</dbReference>
<dbReference type="FunFam" id="4.10.1080.10:FF:000001">
    <property type="entry name" value="Thrombospondin 3"/>
    <property type="match status" value="1"/>
</dbReference>
<dbReference type="AlphaFoldDB" id="A0A1W2G8I2"/>
<evidence type="ECO:0000313" key="4">
    <source>
        <dbReference type="EMBL" id="SMD32995.1"/>
    </source>
</evidence>
<gene>
    <name evidence="4" type="ORF">SAMN04488029_1357</name>
</gene>
<name>A0A1W2G8I2_REIFA</name>
<reference evidence="4 5" key="1">
    <citation type="submission" date="2017-04" db="EMBL/GenBank/DDBJ databases">
        <authorList>
            <person name="Afonso C.L."/>
            <person name="Miller P.J."/>
            <person name="Scott M.A."/>
            <person name="Spackman E."/>
            <person name="Goraichik I."/>
            <person name="Dimitrov K.M."/>
            <person name="Suarez D.L."/>
            <person name="Swayne D.E."/>
        </authorList>
    </citation>
    <scope>NUCLEOTIDE SEQUENCE [LARGE SCALE GENOMIC DNA]</scope>
    <source>
        <strain evidence="4 5">DSM 26133</strain>
    </source>
</reference>